<protein>
    <submittedName>
        <fullName evidence="1">Retrovirus-related Pol polyprotein from transposon gypsy</fullName>
    </submittedName>
</protein>
<reference evidence="1" key="2">
    <citation type="journal article" date="2024" name="Plant">
        <title>Genomic evolution and insights into agronomic trait innovations of Sesamum species.</title>
        <authorList>
            <person name="Miao H."/>
            <person name="Wang L."/>
            <person name="Qu L."/>
            <person name="Liu H."/>
            <person name="Sun Y."/>
            <person name="Le M."/>
            <person name="Wang Q."/>
            <person name="Wei S."/>
            <person name="Zheng Y."/>
            <person name="Lin W."/>
            <person name="Duan Y."/>
            <person name="Cao H."/>
            <person name="Xiong S."/>
            <person name="Wang X."/>
            <person name="Wei L."/>
            <person name="Li C."/>
            <person name="Ma Q."/>
            <person name="Ju M."/>
            <person name="Zhao R."/>
            <person name="Li G."/>
            <person name="Mu C."/>
            <person name="Tian Q."/>
            <person name="Mei H."/>
            <person name="Zhang T."/>
            <person name="Gao T."/>
            <person name="Zhang H."/>
        </authorList>
    </citation>
    <scope>NUCLEOTIDE SEQUENCE</scope>
    <source>
        <strain evidence="1">K16</strain>
    </source>
</reference>
<evidence type="ECO:0000313" key="2">
    <source>
        <dbReference type="Proteomes" id="UP001289374"/>
    </source>
</evidence>
<proteinExistence type="predicted"/>
<reference evidence="1" key="1">
    <citation type="submission" date="2020-06" db="EMBL/GenBank/DDBJ databases">
        <authorList>
            <person name="Li T."/>
            <person name="Hu X."/>
            <person name="Zhang T."/>
            <person name="Song X."/>
            <person name="Zhang H."/>
            <person name="Dai N."/>
            <person name="Sheng W."/>
            <person name="Hou X."/>
            <person name="Wei L."/>
        </authorList>
    </citation>
    <scope>NUCLEOTIDE SEQUENCE</scope>
    <source>
        <strain evidence="1">K16</strain>
        <tissue evidence="1">Leaf</tissue>
    </source>
</reference>
<dbReference type="PANTHER" id="PTHR24559:SF430">
    <property type="entry name" value="RNA-DIRECTED DNA POLYMERASE"/>
    <property type="match status" value="1"/>
</dbReference>
<comment type="caution">
    <text evidence="1">The sequence shown here is derived from an EMBL/GenBank/DDBJ whole genome shotgun (WGS) entry which is preliminary data.</text>
</comment>
<dbReference type="Gene3D" id="3.30.70.270">
    <property type="match status" value="1"/>
</dbReference>
<dbReference type="Proteomes" id="UP001289374">
    <property type="component" value="Unassembled WGS sequence"/>
</dbReference>
<dbReference type="PANTHER" id="PTHR24559">
    <property type="entry name" value="TRANSPOSON TY3-I GAG-POL POLYPROTEIN"/>
    <property type="match status" value="1"/>
</dbReference>
<dbReference type="InterPro" id="IPR043128">
    <property type="entry name" value="Rev_trsase/Diguanyl_cyclase"/>
</dbReference>
<dbReference type="AlphaFoldDB" id="A0AAE1T6S6"/>
<sequence length="220" mass="25490">MPVKQKKRSFEMEHHRIIEKEVNKLLKAKFSNVVVVPKAVEKWQMCMDFTDLNKACPMDPYPLPQIELLVDSTMGFALFSMMNAYQGYHQIFMAKEDRDKTSFITENGDRFSLGIHRPRYILQLDWLRLMMAMPHDTATACHIQDTVFICSQLTTWLTNPLKLHGQPTSPAIETRVQYLMQVSIGSSMPNLEVLDLECSRPTIRSWFYSCQTYAQPNSMG</sequence>
<organism evidence="1 2">
    <name type="scientific">Sesamum angolense</name>
    <dbReference type="NCBI Taxonomy" id="2727404"/>
    <lineage>
        <taxon>Eukaryota</taxon>
        <taxon>Viridiplantae</taxon>
        <taxon>Streptophyta</taxon>
        <taxon>Embryophyta</taxon>
        <taxon>Tracheophyta</taxon>
        <taxon>Spermatophyta</taxon>
        <taxon>Magnoliopsida</taxon>
        <taxon>eudicotyledons</taxon>
        <taxon>Gunneridae</taxon>
        <taxon>Pentapetalae</taxon>
        <taxon>asterids</taxon>
        <taxon>lamiids</taxon>
        <taxon>Lamiales</taxon>
        <taxon>Pedaliaceae</taxon>
        <taxon>Sesamum</taxon>
    </lineage>
</organism>
<keyword evidence="2" id="KW-1185">Reference proteome</keyword>
<name>A0AAE1T6S6_9LAMI</name>
<dbReference type="SUPFAM" id="SSF56672">
    <property type="entry name" value="DNA/RNA polymerases"/>
    <property type="match status" value="1"/>
</dbReference>
<dbReference type="CDD" id="cd01647">
    <property type="entry name" value="RT_LTR"/>
    <property type="match status" value="1"/>
</dbReference>
<dbReference type="Gene3D" id="3.10.10.10">
    <property type="entry name" value="HIV Type 1 Reverse Transcriptase, subunit A, domain 1"/>
    <property type="match status" value="1"/>
</dbReference>
<dbReference type="EMBL" id="JACGWL010000588">
    <property type="protein sequence ID" value="KAK4383263.1"/>
    <property type="molecule type" value="Genomic_DNA"/>
</dbReference>
<accession>A0AAE1T6S6</accession>
<gene>
    <name evidence="1" type="ORF">Sango_2792900</name>
</gene>
<dbReference type="InterPro" id="IPR053134">
    <property type="entry name" value="RNA-dir_DNA_polymerase"/>
</dbReference>
<evidence type="ECO:0000313" key="1">
    <source>
        <dbReference type="EMBL" id="KAK4383263.1"/>
    </source>
</evidence>
<dbReference type="InterPro" id="IPR043502">
    <property type="entry name" value="DNA/RNA_pol_sf"/>
</dbReference>